<feature type="compositionally biased region" description="Gly residues" evidence="3">
    <location>
        <begin position="364"/>
        <end position="382"/>
    </location>
</feature>
<dbReference type="PROSITE" id="PS50102">
    <property type="entry name" value="RRM"/>
    <property type="match status" value="1"/>
</dbReference>
<feature type="region of interest" description="Disordered" evidence="3">
    <location>
        <begin position="125"/>
        <end position="144"/>
    </location>
</feature>
<dbReference type="Proteomes" id="UP001301958">
    <property type="component" value="Unassembled WGS sequence"/>
</dbReference>
<reference evidence="5" key="2">
    <citation type="submission" date="2023-05" db="EMBL/GenBank/DDBJ databases">
        <authorList>
            <consortium name="Lawrence Berkeley National Laboratory"/>
            <person name="Steindorff A."/>
            <person name="Hensen N."/>
            <person name="Bonometti L."/>
            <person name="Westerberg I."/>
            <person name="Brannstrom I.O."/>
            <person name="Guillou S."/>
            <person name="Cros-Aarteil S."/>
            <person name="Calhoun S."/>
            <person name="Haridas S."/>
            <person name="Kuo A."/>
            <person name="Mondo S."/>
            <person name="Pangilinan J."/>
            <person name="Riley R."/>
            <person name="Labutti K."/>
            <person name="Andreopoulos B."/>
            <person name="Lipzen A."/>
            <person name="Chen C."/>
            <person name="Yanf M."/>
            <person name="Daum C."/>
            <person name="Ng V."/>
            <person name="Clum A."/>
            <person name="Ohm R."/>
            <person name="Martin F."/>
            <person name="Silar P."/>
            <person name="Natvig D."/>
            <person name="Lalanne C."/>
            <person name="Gautier V."/>
            <person name="Ament-Velasquez S.L."/>
            <person name="Kruys A."/>
            <person name="Hutchinson M.I."/>
            <person name="Powell A.J."/>
            <person name="Barry K."/>
            <person name="Miller A.N."/>
            <person name="Grigoriev I.V."/>
            <person name="Debuchy R."/>
            <person name="Gladieux P."/>
            <person name="Thoren M.H."/>
            <person name="Johannesson H."/>
        </authorList>
    </citation>
    <scope>NUCLEOTIDE SEQUENCE</scope>
    <source>
        <strain evidence="5">CBS 990.96</strain>
    </source>
</reference>
<reference evidence="5" key="1">
    <citation type="journal article" date="2023" name="Mol. Phylogenet. Evol.">
        <title>Genome-scale phylogeny and comparative genomics of the fungal order Sordariales.</title>
        <authorList>
            <person name="Hensen N."/>
            <person name="Bonometti L."/>
            <person name="Westerberg I."/>
            <person name="Brannstrom I.O."/>
            <person name="Guillou S."/>
            <person name="Cros-Aarteil S."/>
            <person name="Calhoun S."/>
            <person name="Haridas S."/>
            <person name="Kuo A."/>
            <person name="Mondo S."/>
            <person name="Pangilinan J."/>
            <person name="Riley R."/>
            <person name="LaButti K."/>
            <person name="Andreopoulos B."/>
            <person name="Lipzen A."/>
            <person name="Chen C."/>
            <person name="Yan M."/>
            <person name="Daum C."/>
            <person name="Ng V."/>
            <person name="Clum A."/>
            <person name="Steindorff A."/>
            <person name="Ohm R.A."/>
            <person name="Martin F."/>
            <person name="Silar P."/>
            <person name="Natvig D.O."/>
            <person name="Lalanne C."/>
            <person name="Gautier V."/>
            <person name="Ament-Velasquez S.L."/>
            <person name="Kruys A."/>
            <person name="Hutchinson M.I."/>
            <person name="Powell A.J."/>
            <person name="Barry K."/>
            <person name="Miller A.N."/>
            <person name="Grigoriev I.V."/>
            <person name="Debuchy R."/>
            <person name="Gladieux P."/>
            <person name="Hiltunen Thoren M."/>
            <person name="Johannesson H."/>
        </authorList>
    </citation>
    <scope>NUCLEOTIDE SEQUENCE</scope>
    <source>
        <strain evidence="5">CBS 990.96</strain>
    </source>
</reference>
<dbReference type="Pfam" id="PF00076">
    <property type="entry name" value="RRM_1"/>
    <property type="match status" value="1"/>
</dbReference>
<dbReference type="Gene3D" id="3.30.70.330">
    <property type="match status" value="2"/>
</dbReference>
<dbReference type="PANTHER" id="PTHR23003">
    <property type="entry name" value="RNA RECOGNITION MOTIF RRM DOMAIN CONTAINING PROTEIN"/>
    <property type="match status" value="1"/>
</dbReference>
<dbReference type="GO" id="GO:0005737">
    <property type="term" value="C:cytoplasm"/>
    <property type="evidence" value="ECO:0007669"/>
    <property type="project" value="TreeGrafter"/>
</dbReference>
<keyword evidence="1 2" id="KW-0694">RNA-binding</keyword>
<accession>A0AAN7H389</accession>
<evidence type="ECO:0000256" key="1">
    <source>
        <dbReference type="ARBA" id="ARBA00022884"/>
    </source>
</evidence>
<dbReference type="EMBL" id="MU865296">
    <property type="protein sequence ID" value="KAK4230868.1"/>
    <property type="molecule type" value="Genomic_DNA"/>
</dbReference>
<dbReference type="InterPro" id="IPR000504">
    <property type="entry name" value="RRM_dom"/>
</dbReference>
<feature type="compositionally biased region" description="Basic and acidic residues" evidence="3">
    <location>
        <begin position="398"/>
        <end position="407"/>
    </location>
</feature>
<dbReference type="InterPro" id="IPR035979">
    <property type="entry name" value="RBD_domain_sf"/>
</dbReference>
<evidence type="ECO:0000256" key="3">
    <source>
        <dbReference type="SAM" id="MobiDB-lite"/>
    </source>
</evidence>
<feature type="domain" description="RRM" evidence="4">
    <location>
        <begin position="250"/>
        <end position="337"/>
    </location>
</feature>
<dbReference type="AlphaFoldDB" id="A0AAN7H389"/>
<evidence type="ECO:0000313" key="5">
    <source>
        <dbReference type="EMBL" id="KAK4230868.1"/>
    </source>
</evidence>
<evidence type="ECO:0000256" key="2">
    <source>
        <dbReference type="PROSITE-ProRule" id="PRU00176"/>
    </source>
</evidence>
<dbReference type="InterPro" id="IPR050374">
    <property type="entry name" value="RRT5_SRSF_SR"/>
</dbReference>
<evidence type="ECO:0000259" key="4">
    <source>
        <dbReference type="PROSITE" id="PS50102"/>
    </source>
</evidence>
<protein>
    <recommendedName>
        <fullName evidence="4">RRM domain-containing protein</fullName>
    </recommendedName>
</protein>
<dbReference type="GO" id="GO:0003729">
    <property type="term" value="F:mRNA binding"/>
    <property type="evidence" value="ECO:0007669"/>
    <property type="project" value="TreeGrafter"/>
</dbReference>
<dbReference type="CDD" id="cd00590">
    <property type="entry name" value="RRM_SF"/>
    <property type="match status" value="2"/>
</dbReference>
<dbReference type="GO" id="GO:0005634">
    <property type="term" value="C:nucleus"/>
    <property type="evidence" value="ECO:0007669"/>
    <property type="project" value="TreeGrafter"/>
</dbReference>
<name>A0AAN7H389_9PEZI</name>
<comment type="caution">
    <text evidence="5">The sequence shown here is derived from an EMBL/GenBank/DDBJ whole genome shotgun (WGS) entry which is preliminary data.</text>
</comment>
<feature type="region of interest" description="Disordered" evidence="3">
    <location>
        <begin position="336"/>
        <end position="407"/>
    </location>
</feature>
<keyword evidence="6" id="KW-1185">Reference proteome</keyword>
<gene>
    <name evidence="5" type="ORF">QBC38DRAFT_10387</name>
</gene>
<organism evidence="5 6">
    <name type="scientific">Podospora fimiseda</name>
    <dbReference type="NCBI Taxonomy" id="252190"/>
    <lineage>
        <taxon>Eukaryota</taxon>
        <taxon>Fungi</taxon>
        <taxon>Dikarya</taxon>
        <taxon>Ascomycota</taxon>
        <taxon>Pezizomycotina</taxon>
        <taxon>Sordariomycetes</taxon>
        <taxon>Sordariomycetidae</taxon>
        <taxon>Sordariales</taxon>
        <taxon>Podosporaceae</taxon>
        <taxon>Podospora</taxon>
    </lineage>
</organism>
<dbReference type="SMART" id="SM00360">
    <property type="entry name" value="RRM"/>
    <property type="match status" value="2"/>
</dbReference>
<dbReference type="InterPro" id="IPR012677">
    <property type="entry name" value="Nucleotide-bd_a/b_plait_sf"/>
</dbReference>
<dbReference type="SUPFAM" id="SSF54928">
    <property type="entry name" value="RNA-binding domain, RBD"/>
    <property type="match status" value="2"/>
</dbReference>
<proteinExistence type="predicted"/>
<sequence>MPRSKRNENPDLRTVQVPPGYQTGLYYITIANLDYATKWEDLKELASKVCEVDHVEVYNPTSACVRLKGLDNFQKCLNHLNGNTLHSRTLQADGRNSHSPTVVKLKYTDFHANAILNGQSIQTNYSIQPPQKKHDSSVGYSQSSTQGSYGAAAGAFTSSSQPYQTYSNQAPTYSTEGYGGYNMSNPAAAPSYYPATSSGQQLMYQQGMSTQTAQAAPADSMNTTYYQAAAGPSSQSYSTAPPGTVIFDYRKIVIFGLDRNTINETTVRDLLKTVGQIPTENSPIEKVEIEINQNEKPRGSAYVTFVDADWANYTIKCLHKQEVGKGGQPLRVRHAVEGVSRQDTFEGEQQGERRPKKERKQRQGGAGGSGSGQQGGGGGGSSAGVVEERPPAIVDGTLTKRENRRYL</sequence>
<evidence type="ECO:0000313" key="6">
    <source>
        <dbReference type="Proteomes" id="UP001301958"/>
    </source>
</evidence>